<name>A0A2H5QIG6_CITUN</name>
<evidence type="ECO:0000313" key="2">
    <source>
        <dbReference type="Proteomes" id="UP000236630"/>
    </source>
</evidence>
<organism evidence="1 2">
    <name type="scientific">Citrus unshiu</name>
    <name type="common">Satsuma mandarin</name>
    <name type="synonym">Citrus nobilis var. unshiu</name>
    <dbReference type="NCBI Taxonomy" id="55188"/>
    <lineage>
        <taxon>Eukaryota</taxon>
        <taxon>Viridiplantae</taxon>
        <taxon>Streptophyta</taxon>
        <taxon>Embryophyta</taxon>
        <taxon>Tracheophyta</taxon>
        <taxon>Spermatophyta</taxon>
        <taxon>Magnoliopsida</taxon>
        <taxon>eudicotyledons</taxon>
        <taxon>Gunneridae</taxon>
        <taxon>Pentapetalae</taxon>
        <taxon>rosids</taxon>
        <taxon>malvids</taxon>
        <taxon>Sapindales</taxon>
        <taxon>Rutaceae</taxon>
        <taxon>Aurantioideae</taxon>
        <taxon>Citrus</taxon>
    </lineage>
</organism>
<sequence length="206" mass="22160">MATVTPTTPPPFTFVLEYMGSAMMIKSIRPMHYTLLRLCNIAALVLQTRESPAVHYFHPKVVLSWDGRMVDVNTDDALKTIIRLSIKGCCSLHVVVRFSVNGAHSPTLGPPSKLCHTREDVPVVRDAVGHSDQNPAATTAVQPIIPLVGVKRRYRCTVCKADGHGKRTCKLVNPTPATGGDQCHGSQSNGVGTTVETADGTTQCAT</sequence>
<dbReference type="AlphaFoldDB" id="A0A2H5QIG6"/>
<accession>A0A2H5QIG6</accession>
<evidence type="ECO:0000313" key="1">
    <source>
        <dbReference type="EMBL" id="GAY64416.1"/>
    </source>
</evidence>
<dbReference type="Proteomes" id="UP000236630">
    <property type="component" value="Unassembled WGS sequence"/>
</dbReference>
<proteinExistence type="predicted"/>
<protein>
    <submittedName>
        <fullName evidence="1">Uncharacterized protein</fullName>
    </submittedName>
</protein>
<keyword evidence="2" id="KW-1185">Reference proteome</keyword>
<reference evidence="1 2" key="1">
    <citation type="journal article" date="2017" name="Front. Genet.">
        <title>Draft sequencing of the heterozygous diploid genome of Satsuma (Citrus unshiu Marc.) using a hybrid assembly approach.</title>
        <authorList>
            <person name="Shimizu T."/>
            <person name="Tanizawa Y."/>
            <person name="Mochizuki T."/>
            <person name="Nagasaki H."/>
            <person name="Yoshioka T."/>
            <person name="Toyoda A."/>
            <person name="Fujiyama A."/>
            <person name="Kaminuma E."/>
            <person name="Nakamura Y."/>
        </authorList>
    </citation>
    <scope>NUCLEOTIDE SEQUENCE [LARGE SCALE GENOMIC DNA]</scope>
    <source>
        <strain evidence="2">cv. Miyagawa wase</strain>
    </source>
</reference>
<comment type="caution">
    <text evidence="1">The sequence shown here is derived from an EMBL/GenBank/DDBJ whole genome shotgun (WGS) entry which is preliminary data.</text>
</comment>
<dbReference type="EMBL" id="BDQV01000407">
    <property type="protein sequence ID" value="GAY64416.1"/>
    <property type="molecule type" value="Genomic_DNA"/>
</dbReference>
<gene>
    <name evidence="1" type="ORF">CUMW_233410</name>
</gene>